<evidence type="ECO:0000313" key="7">
    <source>
        <dbReference type="EMBL" id="EMY34842.1"/>
    </source>
</evidence>
<dbReference type="Proteomes" id="UP000010729">
    <property type="component" value="Unassembled WGS sequence"/>
</dbReference>
<sequence>MQTLAVVGASLAGLSAARAARAQGFSGRLLMIGDEVHRPYDRPPLSKDFLAGRISAADLALETADEDLQAEWLMGNRAVALDGAARAITLANGETLTADGIVLATGASARTLPELAGLANVFSLRTLTDAQALSAELQPGRKLVVVGAGFIGAEVASTAKALGLEVTVIESRQVPLSGPLGEEMGTVVGSLHGLNGVELICGAGIDLFHSGEGCVSGLRLTDGRYVPADLVVVGIGAVPNTGWLAGSGVETANGVACDSSGRTNLPGIVAVGDCAAWFDGRIRTHRRVEHWTTAVEHPDVAVAALLDQPAPKPVKVPYFWSDQYGVKLQFAGNAAQADRLSIEAGDPQQHNVLALYYRGEEPVAVLGMNQPKLFTKWRRSLNNAPAAAAAVAA</sequence>
<dbReference type="InterPro" id="IPR050446">
    <property type="entry name" value="FAD-oxidoreductase/Apoptosis"/>
</dbReference>
<evidence type="ECO:0000256" key="3">
    <source>
        <dbReference type="ARBA" id="ARBA00022827"/>
    </source>
</evidence>
<keyword evidence="2" id="KW-0285">Flavoprotein</keyword>
<reference evidence="7 8" key="1">
    <citation type="journal article" date="2013" name="Genome Announc.">
        <title>Draft Genome Sequence of Arthrobacter crystallopoietes Strain BAB-32, Revealing Genes for Bioremediation.</title>
        <authorList>
            <person name="Joshi M.N."/>
            <person name="Pandit A.S."/>
            <person name="Sharma A."/>
            <person name="Pandya R.V."/>
            <person name="Desai S.M."/>
            <person name="Saxena A.K."/>
            <person name="Bagatharia S.B."/>
        </authorList>
    </citation>
    <scope>NUCLEOTIDE SEQUENCE [LARGE SCALE GENOMIC DNA]</scope>
    <source>
        <strain evidence="7 8">BAB-32</strain>
    </source>
</reference>
<dbReference type="Pfam" id="PF14759">
    <property type="entry name" value="Reductase_C"/>
    <property type="match status" value="1"/>
</dbReference>
<evidence type="ECO:0000256" key="2">
    <source>
        <dbReference type="ARBA" id="ARBA00022630"/>
    </source>
</evidence>
<organism evidence="7 8">
    <name type="scientific">Arthrobacter crystallopoietes BAB-32</name>
    <dbReference type="NCBI Taxonomy" id="1246476"/>
    <lineage>
        <taxon>Bacteria</taxon>
        <taxon>Bacillati</taxon>
        <taxon>Actinomycetota</taxon>
        <taxon>Actinomycetes</taxon>
        <taxon>Micrococcales</taxon>
        <taxon>Micrococcaceae</taxon>
        <taxon>Crystallibacter</taxon>
    </lineage>
</organism>
<dbReference type="PRINTS" id="PR00411">
    <property type="entry name" value="PNDRDTASEI"/>
</dbReference>
<dbReference type="SUPFAM" id="SSF51905">
    <property type="entry name" value="FAD/NAD(P)-binding domain"/>
    <property type="match status" value="2"/>
</dbReference>
<gene>
    <name evidence="7" type="ORF">D477_007659</name>
</gene>
<evidence type="ECO:0000313" key="8">
    <source>
        <dbReference type="Proteomes" id="UP000010729"/>
    </source>
</evidence>
<dbReference type="Pfam" id="PF07992">
    <property type="entry name" value="Pyr_redox_2"/>
    <property type="match status" value="1"/>
</dbReference>
<accession>N1V460</accession>
<dbReference type="InterPro" id="IPR023753">
    <property type="entry name" value="FAD/NAD-binding_dom"/>
</dbReference>
<dbReference type="Gene3D" id="3.30.390.30">
    <property type="match status" value="1"/>
</dbReference>
<dbReference type="EMBL" id="ANPE02000099">
    <property type="protein sequence ID" value="EMY34842.1"/>
    <property type="molecule type" value="Genomic_DNA"/>
</dbReference>
<keyword evidence="3" id="KW-0274">FAD</keyword>
<dbReference type="PRINTS" id="PR00368">
    <property type="entry name" value="FADPNR"/>
</dbReference>
<comment type="cofactor">
    <cofactor evidence="1">
        <name>FAD</name>
        <dbReference type="ChEBI" id="CHEBI:57692"/>
    </cofactor>
</comment>
<feature type="domain" description="Reductase C-terminal" evidence="6">
    <location>
        <begin position="318"/>
        <end position="391"/>
    </location>
</feature>
<dbReference type="GO" id="GO:0005737">
    <property type="term" value="C:cytoplasm"/>
    <property type="evidence" value="ECO:0007669"/>
    <property type="project" value="TreeGrafter"/>
</dbReference>
<comment type="caution">
    <text evidence="7">The sequence shown here is derived from an EMBL/GenBank/DDBJ whole genome shotgun (WGS) entry which is preliminary data.</text>
</comment>
<keyword evidence="8" id="KW-1185">Reference proteome</keyword>
<dbReference type="RefSeq" id="WP_005268381.1">
    <property type="nucleotide sequence ID" value="NZ_ANPE02000099.1"/>
</dbReference>
<dbReference type="PANTHER" id="PTHR43557">
    <property type="entry name" value="APOPTOSIS-INDUCING FACTOR 1"/>
    <property type="match status" value="1"/>
</dbReference>
<dbReference type="OrthoDB" id="1145at2"/>
<evidence type="ECO:0000256" key="4">
    <source>
        <dbReference type="ARBA" id="ARBA00023002"/>
    </source>
</evidence>
<name>N1V460_9MICC</name>
<keyword evidence="4" id="KW-0560">Oxidoreductase</keyword>
<protein>
    <submittedName>
        <fullName evidence="7">Ferredoxin reductase</fullName>
    </submittedName>
</protein>
<proteinExistence type="predicted"/>
<dbReference type="Gene3D" id="3.50.50.60">
    <property type="entry name" value="FAD/NAD(P)-binding domain"/>
    <property type="match status" value="2"/>
</dbReference>
<feature type="domain" description="FAD/NAD(P)-binding" evidence="5">
    <location>
        <begin position="4"/>
        <end position="296"/>
    </location>
</feature>
<dbReference type="SUPFAM" id="SSF55424">
    <property type="entry name" value="FAD/NAD-linked reductases, dimerisation (C-terminal) domain"/>
    <property type="match status" value="1"/>
</dbReference>
<dbReference type="InterPro" id="IPR036188">
    <property type="entry name" value="FAD/NAD-bd_sf"/>
</dbReference>
<evidence type="ECO:0000259" key="6">
    <source>
        <dbReference type="Pfam" id="PF14759"/>
    </source>
</evidence>
<dbReference type="GO" id="GO:0016651">
    <property type="term" value="F:oxidoreductase activity, acting on NAD(P)H"/>
    <property type="evidence" value="ECO:0007669"/>
    <property type="project" value="TreeGrafter"/>
</dbReference>
<dbReference type="PANTHER" id="PTHR43557:SF2">
    <property type="entry name" value="RIESKE DOMAIN-CONTAINING PROTEIN-RELATED"/>
    <property type="match status" value="1"/>
</dbReference>
<evidence type="ECO:0000256" key="1">
    <source>
        <dbReference type="ARBA" id="ARBA00001974"/>
    </source>
</evidence>
<dbReference type="InterPro" id="IPR028202">
    <property type="entry name" value="Reductase_C"/>
</dbReference>
<evidence type="ECO:0000259" key="5">
    <source>
        <dbReference type="Pfam" id="PF07992"/>
    </source>
</evidence>
<dbReference type="AlphaFoldDB" id="N1V460"/>
<dbReference type="InterPro" id="IPR016156">
    <property type="entry name" value="FAD/NAD-linked_Rdtase_dimer_sf"/>
</dbReference>